<name>A0A1G4Q3W4_9HYPH</name>
<keyword evidence="3" id="KW-1185">Reference proteome</keyword>
<accession>A0A1G4Q3W4</accession>
<feature type="chain" id="PRO_5011465795" description="Dirigent-like protein" evidence="1">
    <location>
        <begin position="24"/>
        <end position="159"/>
    </location>
</feature>
<sequence>MNILSPLAGLLSALLLTTAAAQAGETFSVIQDKPELVHIDLGKEGASHGDMLAFEAGFTTPDGKKGVMSGLITTVDVPDGDKDKFFDRLADIVLDFGGTDTLVIAGRSVYAVGAGEMVVDAPQVRAIVGGTGRFIGKRGQMTTTRRDAGHYEHKIELVD</sequence>
<dbReference type="EMBL" id="FMTP01000001">
    <property type="protein sequence ID" value="SCW39125.1"/>
    <property type="molecule type" value="Genomic_DNA"/>
</dbReference>
<dbReference type="InterPro" id="IPR044859">
    <property type="entry name" value="Allene_oxi_cyc_Dirigent"/>
</dbReference>
<dbReference type="Gene3D" id="2.40.480.10">
    <property type="entry name" value="Allene oxide cyclase-like"/>
    <property type="match status" value="1"/>
</dbReference>
<gene>
    <name evidence="2" type="ORF">SAMN05660859_0945</name>
</gene>
<evidence type="ECO:0000313" key="3">
    <source>
        <dbReference type="Proteomes" id="UP000198889"/>
    </source>
</evidence>
<dbReference type="Proteomes" id="UP000198889">
    <property type="component" value="Unassembled WGS sequence"/>
</dbReference>
<protein>
    <recommendedName>
        <fullName evidence="4">Dirigent-like protein</fullName>
    </recommendedName>
</protein>
<evidence type="ECO:0000313" key="2">
    <source>
        <dbReference type="EMBL" id="SCW39125.1"/>
    </source>
</evidence>
<dbReference type="AlphaFoldDB" id="A0A1G4Q3W4"/>
<organism evidence="2 3">
    <name type="scientific">Ancylobacter rudongensis</name>
    <dbReference type="NCBI Taxonomy" id="177413"/>
    <lineage>
        <taxon>Bacteria</taxon>
        <taxon>Pseudomonadati</taxon>
        <taxon>Pseudomonadota</taxon>
        <taxon>Alphaproteobacteria</taxon>
        <taxon>Hyphomicrobiales</taxon>
        <taxon>Xanthobacteraceae</taxon>
        <taxon>Ancylobacter</taxon>
    </lineage>
</organism>
<proteinExistence type="predicted"/>
<evidence type="ECO:0000256" key="1">
    <source>
        <dbReference type="SAM" id="SignalP"/>
    </source>
</evidence>
<keyword evidence="1" id="KW-0732">Signal</keyword>
<dbReference type="RefSeq" id="WP_091436514.1">
    <property type="nucleotide sequence ID" value="NZ_FMTP01000001.1"/>
</dbReference>
<feature type="signal peptide" evidence="1">
    <location>
        <begin position="1"/>
        <end position="23"/>
    </location>
</feature>
<reference evidence="3" key="1">
    <citation type="submission" date="2016-10" db="EMBL/GenBank/DDBJ databases">
        <authorList>
            <person name="Varghese N."/>
            <person name="Submissions S."/>
        </authorList>
    </citation>
    <scope>NUCLEOTIDE SEQUENCE [LARGE SCALE GENOMIC DNA]</scope>
    <source>
        <strain evidence="3">CGMCC 1.1761</strain>
    </source>
</reference>
<evidence type="ECO:0008006" key="4">
    <source>
        <dbReference type="Google" id="ProtNLM"/>
    </source>
</evidence>